<dbReference type="Proteomes" id="UP000235114">
    <property type="component" value="Unassembled WGS sequence"/>
</dbReference>
<evidence type="ECO:0000259" key="2">
    <source>
        <dbReference type="Pfam" id="PF01370"/>
    </source>
</evidence>
<dbReference type="PANTHER" id="PTHR43000">
    <property type="entry name" value="DTDP-D-GLUCOSE 4,6-DEHYDRATASE-RELATED"/>
    <property type="match status" value="1"/>
</dbReference>
<protein>
    <submittedName>
        <fullName evidence="3">UDP-glucose 4-epimerase</fullName>
    </submittedName>
</protein>
<dbReference type="Proteomes" id="UP000234951">
    <property type="component" value="Unassembled WGS sequence"/>
</dbReference>
<dbReference type="InterPro" id="IPR036291">
    <property type="entry name" value="NAD(P)-bd_dom_sf"/>
</dbReference>
<accession>A0A2N5GKS8</accession>
<evidence type="ECO:0000256" key="1">
    <source>
        <dbReference type="ARBA" id="ARBA00007637"/>
    </source>
</evidence>
<dbReference type="Gene3D" id="3.40.50.720">
    <property type="entry name" value="NAD(P)-binding Rossmann-like Domain"/>
    <property type="match status" value="1"/>
</dbReference>
<reference evidence="4 6" key="2">
    <citation type="submission" date="2017-12" db="EMBL/GenBank/DDBJ databases">
        <title>Comparative Functional Genomics of Dry Heat Resistant strains isolated from the Viking Spacecraft.</title>
        <authorList>
            <person name="Seuylemezian A."/>
            <person name="Cooper K."/>
            <person name="Vaishampayan P."/>
        </authorList>
    </citation>
    <scope>NUCLEOTIDE SEQUENCE [LARGE SCALE GENOMIC DNA]</scope>
    <source>
        <strain evidence="4 6">ATCC 29669</strain>
    </source>
</reference>
<dbReference type="RefSeq" id="WP_101577827.1">
    <property type="nucleotide sequence ID" value="NZ_PGVA01000028.1"/>
</dbReference>
<name>A0A2N5GKS8_9BACI</name>
<evidence type="ECO:0000313" key="3">
    <source>
        <dbReference type="EMBL" id="PLR82111.1"/>
    </source>
</evidence>
<evidence type="ECO:0000313" key="4">
    <source>
        <dbReference type="EMBL" id="PLR97983.1"/>
    </source>
</evidence>
<dbReference type="OrthoDB" id="9811743at2"/>
<evidence type="ECO:0000313" key="5">
    <source>
        <dbReference type="Proteomes" id="UP000234951"/>
    </source>
</evidence>
<comment type="caution">
    <text evidence="3">The sequence shown here is derived from an EMBL/GenBank/DDBJ whole genome shotgun (WGS) entry which is preliminary data.</text>
</comment>
<sequence length="319" mass="36000">MKVLITGAAGFIGSHLCELLVNKQEVEKVTGIDCFIGPTPAALKEDNIKPLNHHDKFKLIKDNLLTMKLENVVAEADVVYHLAAIPGVRSSWGEKFSEYTDHNILATQRLLEACKDTKIEKFVYASTSSIYGEMEGRVGEDHMPSPLSPYGITKLGGEHLCRVYQQFYQIPTVILRYFTVYGPRQRPDMAFNRFIHQLIRGEPLTVYGDGMQTRDFTYINDCARATAAVIKKDNMIGETINIGGKERSSVLEIISSLEEISGKKAKLVFLNQPSGEPRHTWADISRAKTLLQYNPLTTLQDGLEQEYQYFLTRYRDGSL</sequence>
<gene>
    <name evidence="3" type="ORF">CU635_13155</name>
    <name evidence="4" type="ORF">CVD25_09185</name>
</gene>
<reference evidence="3 5" key="1">
    <citation type="submission" date="2017-11" db="EMBL/GenBank/DDBJ databases">
        <title>Comparitive Functional Genomics of Dry Heat Resistant strains isolated from the Viking Spacecraft.</title>
        <authorList>
            <person name="Seuylemezian A."/>
            <person name="Cooper K."/>
            <person name="Vaishampayan P."/>
        </authorList>
    </citation>
    <scope>NUCLEOTIDE SEQUENCE [LARGE SCALE GENOMIC DNA]</scope>
    <source>
        <strain evidence="3 5">M4.6</strain>
    </source>
</reference>
<dbReference type="Pfam" id="PF01370">
    <property type="entry name" value="Epimerase"/>
    <property type="match status" value="1"/>
</dbReference>
<dbReference type="EMBL" id="PGVD01000025">
    <property type="protein sequence ID" value="PLR97983.1"/>
    <property type="molecule type" value="Genomic_DNA"/>
</dbReference>
<dbReference type="EMBL" id="PGVA01000028">
    <property type="protein sequence ID" value="PLR82111.1"/>
    <property type="molecule type" value="Genomic_DNA"/>
</dbReference>
<proteinExistence type="inferred from homology"/>
<comment type="similarity">
    <text evidence="1">Belongs to the NAD(P)-dependent epimerase/dehydratase family.</text>
</comment>
<dbReference type="SUPFAM" id="SSF51735">
    <property type="entry name" value="NAD(P)-binding Rossmann-fold domains"/>
    <property type="match status" value="1"/>
</dbReference>
<evidence type="ECO:0000313" key="6">
    <source>
        <dbReference type="Proteomes" id="UP000235114"/>
    </source>
</evidence>
<dbReference type="InterPro" id="IPR001509">
    <property type="entry name" value="Epimerase_deHydtase"/>
</dbReference>
<feature type="domain" description="NAD-dependent epimerase/dehydratase" evidence="2">
    <location>
        <begin position="3"/>
        <end position="243"/>
    </location>
</feature>
<dbReference type="AlphaFoldDB" id="A0A2N5GKS8"/>
<keyword evidence="6" id="KW-1185">Reference proteome</keyword>
<organism evidence="3 5">
    <name type="scientific">Bacillus canaveralius</name>
    <dbReference type="NCBI Taxonomy" id="1403243"/>
    <lineage>
        <taxon>Bacteria</taxon>
        <taxon>Bacillati</taxon>
        <taxon>Bacillota</taxon>
        <taxon>Bacilli</taxon>
        <taxon>Bacillales</taxon>
        <taxon>Bacillaceae</taxon>
        <taxon>Bacillus</taxon>
    </lineage>
</organism>